<name>A0ABU6K9M5_9BACI</name>
<dbReference type="GO" id="GO:0016874">
    <property type="term" value="F:ligase activity"/>
    <property type="evidence" value="ECO:0007669"/>
    <property type="project" value="UniProtKB-KW"/>
</dbReference>
<evidence type="ECO:0000256" key="7">
    <source>
        <dbReference type="ARBA" id="ARBA00022842"/>
    </source>
</evidence>
<dbReference type="NCBIfam" id="TIGR01499">
    <property type="entry name" value="folC"/>
    <property type="match status" value="1"/>
</dbReference>
<keyword evidence="4" id="KW-0479">Metal-binding</keyword>
<dbReference type="InterPro" id="IPR004101">
    <property type="entry name" value="Mur_ligase_C"/>
</dbReference>
<evidence type="ECO:0000256" key="3">
    <source>
        <dbReference type="ARBA" id="ARBA00022598"/>
    </source>
</evidence>
<dbReference type="SUPFAM" id="SSF53244">
    <property type="entry name" value="MurD-like peptide ligases, peptide-binding domain"/>
    <property type="match status" value="1"/>
</dbReference>
<evidence type="ECO:0000256" key="10">
    <source>
        <dbReference type="PIRNR" id="PIRNR001563"/>
    </source>
</evidence>
<dbReference type="EMBL" id="JARZFX010000001">
    <property type="protein sequence ID" value="MEC5422038.1"/>
    <property type="molecule type" value="Genomic_DNA"/>
</dbReference>
<dbReference type="EC" id="6.3.2.17" evidence="2"/>
<proteinExistence type="inferred from homology"/>
<keyword evidence="7" id="KW-0460">Magnesium</keyword>
<gene>
    <name evidence="13" type="ORF">QGM71_00845</name>
</gene>
<evidence type="ECO:0000256" key="8">
    <source>
        <dbReference type="ARBA" id="ARBA00030592"/>
    </source>
</evidence>
<evidence type="ECO:0000256" key="9">
    <source>
        <dbReference type="ARBA" id="ARBA00047493"/>
    </source>
</evidence>
<evidence type="ECO:0000256" key="5">
    <source>
        <dbReference type="ARBA" id="ARBA00022741"/>
    </source>
</evidence>
<evidence type="ECO:0000256" key="6">
    <source>
        <dbReference type="ARBA" id="ARBA00022840"/>
    </source>
</evidence>
<dbReference type="Gene3D" id="3.40.1190.10">
    <property type="entry name" value="Mur-like, catalytic domain"/>
    <property type="match status" value="1"/>
</dbReference>
<evidence type="ECO:0000259" key="12">
    <source>
        <dbReference type="Pfam" id="PF08245"/>
    </source>
</evidence>
<dbReference type="RefSeq" id="WP_327605612.1">
    <property type="nucleotide sequence ID" value="NZ_JARZFX010000001.1"/>
</dbReference>
<evidence type="ECO:0000256" key="4">
    <source>
        <dbReference type="ARBA" id="ARBA00022723"/>
    </source>
</evidence>
<evidence type="ECO:0000313" key="14">
    <source>
        <dbReference type="Proteomes" id="UP001335737"/>
    </source>
</evidence>
<dbReference type="PANTHER" id="PTHR11136">
    <property type="entry name" value="FOLYLPOLYGLUTAMATE SYNTHASE-RELATED"/>
    <property type="match status" value="1"/>
</dbReference>
<evidence type="ECO:0000256" key="2">
    <source>
        <dbReference type="ARBA" id="ARBA00013025"/>
    </source>
</evidence>
<dbReference type="PIRSF" id="PIRSF001563">
    <property type="entry name" value="Folylpolyglu_synth"/>
    <property type="match status" value="1"/>
</dbReference>
<evidence type="ECO:0000256" key="1">
    <source>
        <dbReference type="ARBA" id="ARBA00008276"/>
    </source>
</evidence>
<organism evidence="13 14">
    <name type="scientific">Virgibacillus tibetensis</name>
    <dbReference type="NCBI Taxonomy" id="3042313"/>
    <lineage>
        <taxon>Bacteria</taxon>
        <taxon>Bacillati</taxon>
        <taxon>Bacillota</taxon>
        <taxon>Bacilli</taxon>
        <taxon>Bacillales</taxon>
        <taxon>Bacillaceae</taxon>
        <taxon>Virgibacillus</taxon>
    </lineage>
</organism>
<dbReference type="InterPro" id="IPR013221">
    <property type="entry name" value="Mur_ligase_cen"/>
</dbReference>
<dbReference type="Proteomes" id="UP001335737">
    <property type="component" value="Unassembled WGS sequence"/>
</dbReference>
<comment type="similarity">
    <text evidence="1 10">Belongs to the folylpolyglutamate synthase family.</text>
</comment>
<keyword evidence="6 10" id="KW-0067">ATP-binding</keyword>
<protein>
    <recommendedName>
        <fullName evidence="2">tetrahydrofolate synthase</fullName>
        <ecNumber evidence="2">6.3.2.17</ecNumber>
    </recommendedName>
    <alternativeName>
        <fullName evidence="8">Tetrahydrofolylpolyglutamate synthase</fullName>
    </alternativeName>
</protein>
<dbReference type="InterPro" id="IPR036615">
    <property type="entry name" value="Mur_ligase_C_dom_sf"/>
</dbReference>
<dbReference type="InterPro" id="IPR036565">
    <property type="entry name" value="Mur-like_cat_sf"/>
</dbReference>
<evidence type="ECO:0000313" key="13">
    <source>
        <dbReference type="EMBL" id="MEC5422038.1"/>
    </source>
</evidence>
<reference evidence="13 14" key="1">
    <citation type="journal article" date="2024" name="Int. J. Syst. Evol. Microbiol.">
        <title>Virgibacillus tibetensis sp. nov., isolated from salt lake on the Tibetan Plateau of China.</title>
        <authorList>
            <person name="Phurbu D."/>
            <person name="Liu Z.-X."/>
            <person name="Wang R."/>
            <person name="Zheng Y.-Y."/>
            <person name="Liu H.-C."/>
            <person name="Zhou Y.-G."/>
            <person name="Yu Y.-J."/>
            <person name="Li A.-H."/>
        </authorList>
    </citation>
    <scope>NUCLEOTIDE SEQUENCE [LARGE SCALE GENOMIC DNA]</scope>
    <source>
        <strain evidence="13 14">C22-A2</strain>
    </source>
</reference>
<dbReference type="Pfam" id="PF08245">
    <property type="entry name" value="Mur_ligase_M"/>
    <property type="match status" value="1"/>
</dbReference>
<evidence type="ECO:0000259" key="11">
    <source>
        <dbReference type="Pfam" id="PF02875"/>
    </source>
</evidence>
<feature type="domain" description="Mur ligase central" evidence="12">
    <location>
        <begin position="46"/>
        <end position="269"/>
    </location>
</feature>
<comment type="caution">
    <text evidence="13">The sequence shown here is derived from an EMBL/GenBank/DDBJ whole genome shotgun (WGS) entry which is preliminary data.</text>
</comment>
<dbReference type="SUPFAM" id="SSF53623">
    <property type="entry name" value="MurD-like peptide ligases, catalytic domain"/>
    <property type="match status" value="1"/>
</dbReference>
<comment type="catalytic activity">
    <reaction evidence="9">
        <text>(6S)-5,6,7,8-tetrahydrofolyl-(gamma-L-Glu)(n) + L-glutamate + ATP = (6S)-5,6,7,8-tetrahydrofolyl-(gamma-L-Glu)(n+1) + ADP + phosphate + H(+)</text>
        <dbReference type="Rhea" id="RHEA:10580"/>
        <dbReference type="Rhea" id="RHEA-COMP:14738"/>
        <dbReference type="Rhea" id="RHEA-COMP:14740"/>
        <dbReference type="ChEBI" id="CHEBI:15378"/>
        <dbReference type="ChEBI" id="CHEBI:29985"/>
        <dbReference type="ChEBI" id="CHEBI:30616"/>
        <dbReference type="ChEBI" id="CHEBI:43474"/>
        <dbReference type="ChEBI" id="CHEBI:141005"/>
        <dbReference type="ChEBI" id="CHEBI:456216"/>
        <dbReference type="EC" id="6.3.2.17"/>
    </reaction>
</comment>
<dbReference type="InterPro" id="IPR001645">
    <property type="entry name" value="Folylpolyglutamate_synth"/>
</dbReference>
<dbReference type="PANTHER" id="PTHR11136:SF0">
    <property type="entry name" value="DIHYDROFOLATE SYNTHETASE-RELATED"/>
    <property type="match status" value="1"/>
</dbReference>
<feature type="domain" description="Mur ligase C-terminal" evidence="11">
    <location>
        <begin position="297"/>
        <end position="396"/>
    </location>
</feature>
<dbReference type="Gene3D" id="3.90.190.20">
    <property type="entry name" value="Mur ligase, C-terminal domain"/>
    <property type="match status" value="1"/>
</dbReference>
<keyword evidence="14" id="KW-1185">Reference proteome</keyword>
<keyword evidence="3 10" id="KW-0436">Ligase</keyword>
<dbReference type="Pfam" id="PF02875">
    <property type="entry name" value="Mur_ligase_C"/>
    <property type="match status" value="1"/>
</dbReference>
<accession>A0ABU6K9M5</accession>
<keyword evidence="5 10" id="KW-0547">Nucleotide-binding</keyword>
<sequence>MFENFQQVKLFFESRKFLGIQPGLDRMEYLLHSLGNPQQSTPALHIAGTNGKGSTIEFIKKALQINGYRVGVFTSPSLDGLTGHIFKDNTSISEESFVDILNEIHSIILHLDREGMSPTEFEIITAMAFMYFTKHVDIILIEAGMGGREDTTNCISPIMSIITNVEKDHTSFLGDTLREIAYHKAGIIKQDTPAIVGDMANEAREVVIQEAREKQVSLHQMGQDFIYEVKASADNLQRFVWKNSRDTKIDIAIRMYGEHQVKNASMAYMSLVKLKEIGYTIDMERCIEAFKNIQVPGRFEIIQHEPLVILDGAHNPAGIQSFIETVLTNYSNKERHLLFAAFKDKDTAAMLEQLSKHFSSIALTTFNHPRAASAEELYNMTASGNKSCLHDWKEVLPLTHKKDAIYFITGSLHFIAFVRTYFINKE</sequence>